<proteinExistence type="predicted"/>
<reference evidence="1" key="1">
    <citation type="journal article" date="2010" name="ISME J.">
        <title>Metagenome of the Mediterranean deep chlorophyll maximum studied by direct and fosmid library 454 pyrosequencing.</title>
        <authorList>
            <person name="Ghai R."/>
            <person name="Martin-Cuadrado A.B."/>
            <person name="Molto A.G."/>
            <person name="Heredia I.G."/>
            <person name="Cabrera R."/>
            <person name="Martin J."/>
            <person name="Verdu M."/>
            <person name="Deschamps P."/>
            <person name="Moreira D."/>
            <person name="Lopez-Garcia P."/>
            <person name="Mira A."/>
            <person name="Rodriguez-Valera F."/>
        </authorList>
    </citation>
    <scope>NUCLEOTIDE SEQUENCE</scope>
</reference>
<protein>
    <submittedName>
        <fullName evidence="1">Uncharacterized protein</fullName>
    </submittedName>
</protein>
<sequence>MAKMLSEQLLKLVELRVPILSFSDKLAHPVHHSTPSRLLDHVLVFYVILRAVTFGDEAGGVNSDAML</sequence>
<organism evidence="1">
    <name type="scientific">uncultured organism MedDCM-OCT-S08-C288</name>
    <dbReference type="NCBI Taxonomy" id="743637"/>
    <lineage>
        <taxon>unclassified sequences</taxon>
        <taxon>environmental samples</taxon>
    </lineage>
</organism>
<dbReference type="EMBL" id="GU943097">
    <property type="protein sequence ID" value="ADD95783.1"/>
    <property type="molecule type" value="Genomic_DNA"/>
</dbReference>
<evidence type="ECO:0000313" key="1">
    <source>
        <dbReference type="EMBL" id="ADD95783.1"/>
    </source>
</evidence>
<accession>D6PJ82</accession>
<name>D6PJ82_9ZZZZ</name>
<dbReference type="AlphaFoldDB" id="D6PJ82"/>